<feature type="non-terminal residue" evidence="1">
    <location>
        <position position="136"/>
    </location>
</feature>
<name>A0A147BBZ4_IXORI</name>
<dbReference type="AlphaFoldDB" id="A0A147BBZ4"/>
<evidence type="ECO:0000313" key="1">
    <source>
        <dbReference type="EMBL" id="JAR87972.1"/>
    </source>
</evidence>
<organism evidence="1">
    <name type="scientific">Ixodes ricinus</name>
    <name type="common">Common tick</name>
    <name type="synonym">Acarus ricinus</name>
    <dbReference type="NCBI Taxonomy" id="34613"/>
    <lineage>
        <taxon>Eukaryota</taxon>
        <taxon>Metazoa</taxon>
        <taxon>Ecdysozoa</taxon>
        <taxon>Arthropoda</taxon>
        <taxon>Chelicerata</taxon>
        <taxon>Arachnida</taxon>
        <taxon>Acari</taxon>
        <taxon>Parasitiformes</taxon>
        <taxon>Ixodida</taxon>
        <taxon>Ixodoidea</taxon>
        <taxon>Ixodidae</taxon>
        <taxon>Ixodinae</taxon>
        <taxon>Ixodes</taxon>
    </lineage>
</organism>
<dbReference type="EMBL" id="GEGO01007432">
    <property type="protein sequence ID" value="JAR87972.1"/>
    <property type="molecule type" value="Transcribed_RNA"/>
</dbReference>
<sequence length="136" mass="15546">MVPGRRLKMVCLQFYFAHASKVLARNCVTETGLSCCRMSVFRRLVVERLTKQASRRRERCRRGVPSSDSCPLMFPSPVQLQKDLLQSGRLPHPPLRLCHHQDRDRKHGDIFMTSSNGNRATTVENAVNTPDRDALQ</sequence>
<accession>A0A147BBZ4</accession>
<reference evidence="1" key="1">
    <citation type="journal article" date="2018" name="PLoS Negl. Trop. Dis.">
        <title>Sialome diversity of ticks revealed by RNAseq of single tick salivary glands.</title>
        <authorList>
            <person name="Perner J."/>
            <person name="Kropackova S."/>
            <person name="Kopacek P."/>
            <person name="Ribeiro J.M."/>
        </authorList>
    </citation>
    <scope>NUCLEOTIDE SEQUENCE</scope>
    <source>
        <strain evidence="1">Siblings of single egg batch collected in Ceske Budejovice</strain>
        <tissue evidence="1">Salivary glands</tissue>
    </source>
</reference>
<protein>
    <submittedName>
        <fullName evidence="1">Putative secreted protein</fullName>
    </submittedName>
</protein>
<proteinExistence type="predicted"/>